<keyword evidence="2" id="KW-1185">Reference proteome</keyword>
<dbReference type="EMBL" id="JAATJA010000001">
    <property type="protein sequence ID" value="NJB67499.1"/>
    <property type="molecule type" value="Genomic_DNA"/>
</dbReference>
<comment type="caution">
    <text evidence="1">The sequence shown here is derived from an EMBL/GenBank/DDBJ whole genome shotgun (WGS) entry which is preliminary data.</text>
</comment>
<name>A0A846QS61_9BACT</name>
<dbReference type="RefSeq" id="WP_167940551.1">
    <property type="nucleotide sequence ID" value="NZ_JAATJA010000001.1"/>
</dbReference>
<sequence length="143" mass="15542">MGGTFSVDLSRLVRKAEVDMNQVVRKVILDLSRAVVLRTPVDTGRARASWVAGIHSVPADSPEDKDPTGGRAIARMASLVQGLEAGTVVYIVSNLSYMPILEYGREDGRPGSAQAPQGMVRVTLQEFQDHVDRAAREVRGGRR</sequence>
<dbReference type="AlphaFoldDB" id="A0A846QS61"/>
<gene>
    <name evidence="1" type="ORF">GGQ74_001139</name>
</gene>
<proteinExistence type="predicted"/>
<evidence type="ECO:0008006" key="3">
    <source>
        <dbReference type="Google" id="ProtNLM"/>
    </source>
</evidence>
<dbReference type="Proteomes" id="UP000580856">
    <property type="component" value="Unassembled WGS sequence"/>
</dbReference>
<reference evidence="1 2" key="1">
    <citation type="submission" date="2020-03" db="EMBL/GenBank/DDBJ databases">
        <title>Genomic Encyclopedia of Type Strains, Phase IV (KMG-IV): sequencing the most valuable type-strain genomes for metagenomic binning, comparative biology and taxonomic classification.</title>
        <authorList>
            <person name="Goeker M."/>
        </authorList>
    </citation>
    <scope>NUCLEOTIDE SEQUENCE [LARGE SCALE GENOMIC DNA]</scope>
    <source>
        <strain evidence="1 2">DSM 24233</strain>
    </source>
</reference>
<evidence type="ECO:0000313" key="2">
    <source>
        <dbReference type="Proteomes" id="UP000580856"/>
    </source>
</evidence>
<accession>A0A846QS61</accession>
<evidence type="ECO:0000313" key="1">
    <source>
        <dbReference type="EMBL" id="NJB67499.1"/>
    </source>
</evidence>
<organism evidence="1 2">
    <name type="scientific">Desulfobaculum xiamenense</name>
    <dbReference type="NCBI Taxonomy" id="995050"/>
    <lineage>
        <taxon>Bacteria</taxon>
        <taxon>Pseudomonadati</taxon>
        <taxon>Thermodesulfobacteriota</taxon>
        <taxon>Desulfovibrionia</taxon>
        <taxon>Desulfovibrionales</taxon>
        <taxon>Desulfovibrionaceae</taxon>
        <taxon>Desulfobaculum</taxon>
    </lineage>
</organism>
<protein>
    <recommendedName>
        <fullName evidence="3">HK97 gp10 family phage protein</fullName>
    </recommendedName>
</protein>